<evidence type="ECO:0000313" key="4">
    <source>
        <dbReference type="Proteomes" id="UP000236447"/>
    </source>
</evidence>
<organism evidence="3 4">
    <name type="scientific">Phaeobacter inhibens</name>
    <dbReference type="NCBI Taxonomy" id="221822"/>
    <lineage>
        <taxon>Bacteria</taxon>
        <taxon>Pseudomonadati</taxon>
        <taxon>Pseudomonadota</taxon>
        <taxon>Alphaproteobacteria</taxon>
        <taxon>Rhodobacterales</taxon>
        <taxon>Roseobacteraceae</taxon>
        <taxon>Phaeobacter</taxon>
    </lineage>
</organism>
<reference evidence="3 4" key="1">
    <citation type="journal article" date="2017" name="Front. Microbiol.">
        <title>Phaeobacter piscinae sp. nov., a species of the Roseobacter group and potential aquaculture probiont.</title>
        <authorList>
            <person name="Sonnenschein E.C."/>
            <person name="Phippen C.B.W."/>
            <person name="Nielsen K.F."/>
            <person name="Mateiu R.V."/>
            <person name="Melchiorsen J."/>
            <person name="Gram L."/>
            <person name="Overmann J."/>
            <person name="Freese H.M."/>
        </authorList>
    </citation>
    <scope>NUCLEOTIDE SEQUENCE [LARGE SCALE GENOMIC DNA]</scope>
    <source>
        <strain evidence="3 4">P88</strain>
    </source>
</reference>
<reference evidence="3 4" key="2">
    <citation type="journal article" date="2017" name="Genome Biol. Evol.">
        <title>Trajectories and Drivers of Genome Evolution in Surface-Associated Marine Phaeobacter.</title>
        <authorList>
            <person name="Freese H.M."/>
            <person name="Sikorski J."/>
            <person name="Bunk B."/>
            <person name="Scheuner C."/>
            <person name="Meier-Kolthoff J.P."/>
            <person name="Sproer C."/>
            <person name="Gram L."/>
            <person name="Overmann J."/>
        </authorList>
    </citation>
    <scope>NUCLEOTIDE SEQUENCE [LARGE SCALE GENOMIC DNA]</scope>
    <source>
        <strain evidence="3 4">P88</strain>
    </source>
</reference>
<dbReference type="InterPro" id="IPR007138">
    <property type="entry name" value="ABM_dom"/>
</dbReference>
<sequence>MSDSVTLAVTDHVPMEAKARYEALVEELHRLFEAQNGFLSVDTVRHSRQHQVEYTVLSRWSDEAAVTQWRENPAIREKLAKIEAITGGPAQHVQAIGLGMWVDHAEGSAPHLPPAWKRTAMSAAAVYPMLMLLMALSSPIIGGLPQFLQVLIIVIVLSALLTWPIMPWLSKVLRPWLMAR</sequence>
<evidence type="ECO:0000256" key="1">
    <source>
        <dbReference type="SAM" id="Phobius"/>
    </source>
</evidence>
<feature type="domain" description="ABM" evidence="2">
    <location>
        <begin position="5"/>
        <end position="94"/>
    </location>
</feature>
<dbReference type="EMBL" id="CP010725">
    <property type="protein sequence ID" value="AUR00527.1"/>
    <property type="molecule type" value="Genomic_DNA"/>
</dbReference>
<feature type="transmembrane region" description="Helical" evidence="1">
    <location>
        <begin position="120"/>
        <end position="141"/>
    </location>
</feature>
<name>A0A2I7KD50_9RHOB</name>
<proteinExistence type="predicted"/>
<dbReference type="PROSITE" id="PS51725">
    <property type="entry name" value="ABM"/>
    <property type="match status" value="1"/>
</dbReference>
<dbReference type="PANTHER" id="PTHR40057">
    <property type="entry name" value="SLR1162 PROTEIN"/>
    <property type="match status" value="1"/>
</dbReference>
<dbReference type="Pfam" id="PF03992">
    <property type="entry name" value="ABM"/>
    <property type="match status" value="1"/>
</dbReference>
<keyword evidence="1" id="KW-1133">Transmembrane helix</keyword>
<evidence type="ECO:0000313" key="3">
    <source>
        <dbReference type="EMBL" id="AUR00527.1"/>
    </source>
</evidence>
<dbReference type="PANTHER" id="PTHR40057:SF1">
    <property type="entry name" value="SLR1162 PROTEIN"/>
    <property type="match status" value="1"/>
</dbReference>
<protein>
    <recommendedName>
        <fullName evidence="2">ABM domain-containing protein</fullName>
    </recommendedName>
</protein>
<dbReference type="Proteomes" id="UP000236447">
    <property type="component" value="Chromosome"/>
</dbReference>
<accession>A0A2I7KD50</accession>
<dbReference type="Gene3D" id="3.30.70.100">
    <property type="match status" value="1"/>
</dbReference>
<keyword evidence="1" id="KW-0812">Transmembrane</keyword>
<dbReference type="SUPFAM" id="SSF54909">
    <property type="entry name" value="Dimeric alpha+beta barrel"/>
    <property type="match status" value="1"/>
</dbReference>
<dbReference type="AlphaFoldDB" id="A0A2I7KD50"/>
<dbReference type="InterPro" id="IPR011008">
    <property type="entry name" value="Dimeric_a/b-barrel"/>
</dbReference>
<dbReference type="InterPro" id="IPR038762">
    <property type="entry name" value="ABM_predict"/>
</dbReference>
<feature type="transmembrane region" description="Helical" evidence="1">
    <location>
        <begin position="147"/>
        <end position="170"/>
    </location>
</feature>
<gene>
    <name evidence="3" type="ORF">PhaeoP88_03196</name>
</gene>
<keyword evidence="1" id="KW-0472">Membrane</keyword>
<dbReference type="RefSeq" id="WP_102884106.1">
    <property type="nucleotide sequence ID" value="NZ_CP010725.1"/>
</dbReference>
<evidence type="ECO:0000259" key="2">
    <source>
        <dbReference type="PROSITE" id="PS51725"/>
    </source>
</evidence>